<keyword evidence="1" id="KW-0175">Coiled coil</keyword>
<dbReference type="Proteomes" id="UP000193920">
    <property type="component" value="Unassembled WGS sequence"/>
</dbReference>
<sequence>MEKEKEEWQNMMIQKNENELHEREKAIKEKLMSERDAEIEMVIQRLESETNSSTSDITRQHRMEIEKLKAENADEIKKLHDEHNLSLDKIIEIQEKMKNVEEEKRQVQKELIKLQHEREEFKSQLELSKSNVDLLNEQLSSQKAQIELIKKKNQQEIENINKEKEIALQLVEEKVHQALSSKDDVISKLKENIDELTIRNRYLEGLIEKQRIELLS</sequence>
<evidence type="ECO:0000256" key="2">
    <source>
        <dbReference type="SAM" id="MobiDB-lite"/>
    </source>
</evidence>
<dbReference type="PANTHER" id="PTHR31540">
    <property type="entry name" value="CENTROSOMAL PROTEIN OF 131 KDA"/>
    <property type="match status" value="1"/>
</dbReference>
<dbReference type="EMBL" id="MCOG01000021">
    <property type="protein sequence ID" value="ORY76807.1"/>
    <property type="molecule type" value="Genomic_DNA"/>
</dbReference>
<comment type="caution">
    <text evidence="3">The sequence shown here is derived from an EMBL/GenBank/DDBJ whole genome shotgun (WGS) entry which is preliminary data.</text>
</comment>
<evidence type="ECO:0000256" key="1">
    <source>
        <dbReference type="SAM" id="Coils"/>
    </source>
</evidence>
<dbReference type="AlphaFoldDB" id="A0A1Y2EZA0"/>
<dbReference type="GO" id="GO:0035735">
    <property type="term" value="P:intraciliary transport involved in cilium assembly"/>
    <property type="evidence" value="ECO:0007669"/>
    <property type="project" value="InterPro"/>
</dbReference>
<feature type="region of interest" description="Disordered" evidence="2">
    <location>
        <begin position="1"/>
        <end position="21"/>
    </location>
</feature>
<dbReference type="GO" id="GO:0005929">
    <property type="term" value="C:cilium"/>
    <property type="evidence" value="ECO:0007669"/>
    <property type="project" value="GOC"/>
</dbReference>
<dbReference type="STRING" id="1754190.A0A1Y2EZA0"/>
<dbReference type="InterPro" id="IPR030465">
    <property type="entry name" value="CEP131"/>
</dbReference>
<accession>A0A1Y2EZA0</accession>
<reference evidence="3 4" key="1">
    <citation type="submission" date="2016-08" db="EMBL/GenBank/DDBJ databases">
        <title>A Parts List for Fungal Cellulosomes Revealed by Comparative Genomics.</title>
        <authorList>
            <consortium name="DOE Joint Genome Institute"/>
            <person name="Haitjema C.H."/>
            <person name="Gilmore S.P."/>
            <person name="Henske J.K."/>
            <person name="Solomon K.V."/>
            <person name="De Groot R."/>
            <person name="Kuo A."/>
            <person name="Mondo S.J."/>
            <person name="Salamov A.A."/>
            <person name="Labutti K."/>
            <person name="Zhao Z."/>
            <person name="Chiniquy J."/>
            <person name="Barry K."/>
            <person name="Brewer H.M."/>
            <person name="Purvine S.O."/>
            <person name="Wright A.T."/>
            <person name="Boxma B."/>
            <person name="Van Alen T."/>
            <person name="Hackstein J.H."/>
            <person name="Baker S.E."/>
            <person name="Grigoriev I.V."/>
            <person name="O'Malley M.A."/>
        </authorList>
    </citation>
    <scope>NUCLEOTIDE SEQUENCE [LARGE SCALE GENOMIC DNA]</scope>
    <source>
        <strain evidence="3 4">G1</strain>
    </source>
</reference>
<proteinExistence type="predicted"/>
<organism evidence="3 4">
    <name type="scientific">Neocallimastix californiae</name>
    <dbReference type="NCBI Taxonomy" id="1754190"/>
    <lineage>
        <taxon>Eukaryota</taxon>
        <taxon>Fungi</taxon>
        <taxon>Fungi incertae sedis</taxon>
        <taxon>Chytridiomycota</taxon>
        <taxon>Chytridiomycota incertae sedis</taxon>
        <taxon>Neocallimastigomycetes</taxon>
        <taxon>Neocallimastigales</taxon>
        <taxon>Neocallimastigaceae</taxon>
        <taxon>Neocallimastix</taxon>
    </lineage>
</organism>
<protein>
    <submittedName>
        <fullName evidence="3">Uncharacterized protein</fullName>
    </submittedName>
</protein>
<dbReference type="OrthoDB" id="197735at2759"/>
<name>A0A1Y2EZA0_9FUNG</name>
<gene>
    <name evidence="3" type="ORF">LY90DRAFT_501676</name>
</gene>
<keyword evidence="4" id="KW-1185">Reference proteome</keyword>
<feature type="coiled-coil region" evidence="1">
    <location>
        <begin position="58"/>
        <end position="206"/>
    </location>
</feature>
<dbReference type="PANTHER" id="PTHR31540:SF1">
    <property type="entry name" value="CENTROSOMAL PROTEIN OF 131 KDA"/>
    <property type="match status" value="1"/>
</dbReference>
<evidence type="ECO:0000313" key="4">
    <source>
        <dbReference type="Proteomes" id="UP000193920"/>
    </source>
</evidence>
<evidence type="ECO:0000313" key="3">
    <source>
        <dbReference type="EMBL" id="ORY76807.1"/>
    </source>
</evidence>